<reference evidence="1 2" key="1">
    <citation type="submission" date="2018-08" db="EMBL/GenBank/DDBJ databases">
        <title>A genome reference for cultivated species of the human gut microbiota.</title>
        <authorList>
            <person name="Zou Y."/>
            <person name="Xue W."/>
            <person name="Luo G."/>
        </authorList>
    </citation>
    <scope>NUCLEOTIDE SEQUENCE [LARGE SCALE GENOMIC DNA]</scope>
    <source>
        <strain evidence="1 2">AF31-17AC</strain>
    </source>
</reference>
<accession>A0A415U1D1</accession>
<name>A0A415U1D1_9FIRM</name>
<evidence type="ECO:0000313" key="1">
    <source>
        <dbReference type="EMBL" id="RHN11834.1"/>
    </source>
</evidence>
<evidence type="ECO:0000313" key="2">
    <source>
        <dbReference type="Proteomes" id="UP000283700"/>
    </source>
</evidence>
<gene>
    <name evidence="1" type="ORF">DWZ29_10810</name>
</gene>
<sequence>MSYHFRDSGYPGEDYLIVTKKGKEEGNLPDGIILLGGLMYCSIAFRNWIREAERNGYYVYPAKHCDDEHEVTHISEFGFVNRFGFFITKESLFVHSHEDIMIGQGWFVRKHTTDFTKALEVLESKTKGGRD</sequence>
<dbReference type="EMBL" id="QRQO01000031">
    <property type="protein sequence ID" value="RHN11834.1"/>
    <property type="molecule type" value="Genomic_DNA"/>
</dbReference>
<protein>
    <submittedName>
        <fullName evidence="1">Uncharacterized protein</fullName>
    </submittedName>
</protein>
<dbReference type="RefSeq" id="WP_118486229.1">
    <property type="nucleotide sequence ID" value="NZ_QRQO01000031.1"/>
</dbReference>
<dbReference type="AlphaFoldDB" id="A0A415U1D1"/>
<dbReference type="Proteomes" id="UP000283700">
    <property type="component" value="Unassembled WGS sequence"/>
</dbReference>
<proteinExistence type="predicted"/>
<organism evidence="1 2">
    <name type="scientific">Anaerobutyricum hallii</name>
    <dbReference type="NCBI Taxonomy" id="39488"/>
    <lineage>
        <taxon>Bacteria</taxon>
        <taxon>Bacillati</taxon>
        <taxon>Bacillota</taxon>
        <taxon>Clostridia</taxon>
        <taxon>Lachnospirales</taxon>
        <taxon>Lachnospiraceae</taxon>
        <taxon>Anaerobutyricum</taxon>
    </lineage>
</organism>
<comment type="caution">
    <text evidence="1">The sequence shown here is derived from an EMBL/GenBank/DDBJ whole genome shotgun (WGS) entry which is preliminary data.</text>
</comment>